<accession>A0A655P005</accession>
<sequence>MLIEFATRTKNGEIVGNGDAVLNLSIVIAFGIQPA</sequence>
<dbReference type="AlphaFoldDB" id="A0A655P005"/>
<dbReference type="EMBL" id="CWQY01000024">
    <property type="protein sequence ID" value="CSD05082.1"/>
    <property type="molecule type" value="Genomic_DNA"/>
</dbReference>
<gene>
    <name evidence="1" type="ORF">ERS013165_00303</name>
    <name evidence="2" type="ORF">ERS013200_03011</name>
</gene>
<dbReference type="EMBL" id="CWOW01000001">
    <property type="protein sequence ID" value="CRZ83197.1"/>
    <property type="molecule type" value="Genomic_DNA"/>
</dbReference>
<reference evidence="3 4" key="1">
    <citation type="submission" date="2015-07" db="EMBL/GenBank/DDBJ databases">
        <authorList>
            <consortium name="Pathogen Informatics"/>
        </authorList>
    </citation>
    <scope>NUCLEOTIDE SEQUENCE [LARGE SCALE GENOMIC DNA]</scope>
    <source>
        <strain evidence="2 3">A316</strain>
        <strain evidence="1 4">A51</strain>
    </source>
</reference>
<name>A0A655P005_VIBCL</name>
<evidence type="ECO:0000313" key="1">
    <source>
        <dbReference type="EMBL" id="CRZ83197.1"/>
    </source>
</evidence>
<dbReference type="Proteomes" id="UP000044806">
    <property type="component" value="Unassembled WGS sequence"/>
</dbReference>
<evidence type="ECO:0000313" key="3">
    <source>
        <dbReference type="Proteomes" id="UP000041770"/>
    </source>
</evidence>
<organism evidence="1 4">
    <name type="scientific">Vibrio cholerae</name>
    <dbReference type="NCBI Taxonomy" id="666"/>
    <lineage>
        <taxon>Bacteria</taxon>
        <taxon>Pseudomonadati</taxon>
        <taxon>Pseudomonadota</taxon>
        <taxon>Gammaproteobacteria</taxon>
        <taxon>Vibrionales</taxon>
        <taxon>Vibrionaceae</taxon>
        <taxon>Vibrio</taxon>
    </lineage>
</organism>
<evidence type="ECO:0000313" key="2">
    <source>
        <dbReference type="EMBL" id="CSD05082.1"/>
    </source>
</evidence>
<dbReference type="Proteomes" id="UP000041770">
    <property type="component" value="Unassembled WGS sequence"/>
</dbReference>
<protein>
    <submittedName>
        <fullName evidence="1">Uncharacterized protein</fullName>
    </submittedName>
</protein>
<proteinExistence type="predicted"/>
<evidence type="ECO:0000313" key="4">
    <source>
        <dbReference type="Proteomes" id="UP000044806"/>
    </source>
</evidence>